<evidence type="ECO:0000256" key="2">
    <source>
        <dbReference type="ARBA" id="ARBA00023125"/>
    </source>
</evidence>
<reference evidence="5 6" key="1">
    <citation type="submission" date="2023-06" db="EMBL/GenBank/DDBJ databases">
        <title>Microbacterium sp. nov., isolated from a waste landfill.</title>
        <authorList>
            <person name="Wen W."/>
        </authorList>
    </citation>
    <scope>NUCLEOTIDE SEQUENCE [LARGE SCALE GENOMIC DNA]</scope>
    <source>
        <strain evidence="5 6">ASV49</strain>
    </source>
</reference>
<dbReference type="PANTHER" id="PTHR47894">
    <property type="entry name" value="HTH-TYPE TRANSCRIPTIONAL REGULATOR GADX"/>
    <property type="match status" value="1"/>
</dbReference>
<dbReference type="InterPro" id="IPR009057">
    <property type="entry name" value="Homeodomain-like_sf"/>
</dbReference>
<keyword evidence="3" id="KW-0804">Transcription</keyword>
<keyword evidence="1" id="KW-0805">Transcription regulation</keyword>
<dbReference type="SMART" id="SM00342">
    <property type="entry name" value="HTH_ARAC"/>
    <property type="match status" value="1"/>
</dbReference>
<keyword evidence="2" id="KW-0238">DNA-binding</keyword>
<protein>
    <submittedName>
        <fullName evidence="5">AraC family transcriptional regulator</fullName>
    </submittedName>
</protein>
<feature type="domain" description="HTH araC/xylS-type" evidence="4">
    <location>
        <begin position="232"/>
        <end position="330"/>
    </location>
</feature>
<dbReference type="Proteomes" id="UP001235064">
    <property type="component" value="Unassembled WGS sequence"/>
</dbReference>
<accession>A0ABT7MX75</accession>
<dbReference type="PANTHER" id="PTHR47894:SF4">
    <property type="entry name" value="HTH-TYPE TRANSCRIPTIONAL REGULATOR GADX"/>
    <property type="match status" value="1"/>
</dbReference>
<dbReference type="InterPro" id="IPR018060">
    <property type="entry name" value="HTH_AraC"/>
</dbReference>
<evidence type="ECO:0000259" key="4">
    <source>
        <dbReference type="PROSITE" id="PS01124"/>
    </source>
</evidence>
<dbReference type="RefSeq" id="WP_286287923.1">
    <property type="nucleotide sequence ID" value="NZ_JASXSZ010000002.1"/>
</dbReference>
<dbReference type="Gene3D" id="1.10.10.60">
    <property type="entry name" value="Homeodomain-like"/>
    <property type="match status" value="1"/>
</dbReference>
<evidence type="ECO:0000313" key="5">
    <source>
        <dbReference type="EMBL" id="MDL9979048.1"/>
    </source>
</evidence>
<dbReference type="PROSITE" id="PS01124">
    <property type="entry name" value="HTH_ARAC_FAMILY_2"/>
    <property type="match status" value="1"/>
</dbReference>
<name>A0ABT7MX75_9MICO</name>
<evidence type="ECO:0000313" key="6">
    <source>
        <dbReference type="Proteomes" id="UP001235064"/>
    </source>
</evidence>
<dbReference type="SUPFAM" id="SSF46689">
    <property type="entry name" value="Homeodomain-like"/>
    <property type="match status" value="1"/>
</dbReference>
<evidence type="ECO:0000256" key="1">
    <source>
        <dbReference type="ARBA" id="ARBA00023015"/>
    </source>
</evidence>
<dbReference type="InterPro" id="IPR032687">
    <property type="entry name" value="AraC-type_N"/>
</dbReference>
<gene>
    <name evidence="5" type="ORF">QSV35_06870</name>
</gene>
<keyword evidence="6" id="KW-1185">Reference proteome</keyword>
<evidence type="ECO:0000256" key="3">
    <source>
        <dbReference type="ARBA" id="ARBA00023163"/>
    </source>
</evidence>
<dbReference type="EMBL" id="JASXSZ010000002">
    <property type="protein sequence ID" value="MDL9979048.1"/>
    <property type="molecule type" value="Genomic_DNA"/>
</dbReference>
<sequence length="341" mass="36874">MSLIRGTSLFGFIELVEELGADPDALLARAHLSREAVGDHDTFVNYRSVVAVLEAAAVATGAGDFGRRLGARQGLEILGPVGVAARTAPTVGEALQAIEKYFAVYSPAIGVGVRPGPGESTATFEWRLLVSHPPAHRQSAELALGVSCEVFRLLAGDDFLPLSVQLRHEALVDRSDYIRYFGCPVEFSASRYAILIPEGMLHRPLKSDSAVHAVVQDYLNTIVIPTSSTTVDEVVKLIRRTLPTGALDLDLVAAQLAQHRRALQRQLAAQGTSFAELVDEVRREEAERYLRDTDMPLSQLAGQLALSEQSALTRACRRWFGATPSQVRRDARATGSPAPLG</sequence>
<organism evidence="5 6">
    <name type="scientific">Microbacterium candidum</name>
    <dbReference type="NCBI Taxonomy" id="3041922"/>
    <lineage>
        <taxon>Bacteria</taxon>
        <taxon>Bacillati</taxon>
        <taxon>Actinomycetota</taxon>
        <taxon>Actinomycetes</taxon>
        <taxon>Micrococcales</taxon>
        <taxon>Microbacteriaceae</taxon>
        <taxon>Microbacterium</taxon>
    </lineage>
</organism>
<proteinExistence type="predicted"/>
<comment type="caution">
    <text evidence="5">The sequence shown here is derived from an EMBL/GenBank/DDBJ whole genome shotgun (WGS) entry which is preliminary data.</text>
</comment>
<dbReference type="Pfam" id="PF12833">
    <property type="entry name" value="HTH_18"/>
    <property type="match status" value="1"/>
</dbReference>
<dbReference type="Pfam" id="PF12625">
    <property type="entry name" value="Arabinose_bd"/>
    <property type="match status" value="1"/>
</dbReference>